<dbReference type="Proteomes" id="UP000005408">
    <property type="component" value="Unassembled WGS sequence"/>
</dbReference>
<proteinExistence type="inferred from homology"/>
<dbReference type="GO" id="GO:0005634">
    <property type="term" value="C:nucleus"/>
    <property type="evidence" value="ECO:0007669"/>
    <property type="project" value="TreeGrafter"/>
</dbReference>
<dbReference type="EMBL" id="JH819063">
    <property type="protein sequence ID" value="EKC25955.1"/>
    <property type="molecule type" value="Genomic_DNA"/>
</dbReference>
<reference evidence="5" key="2">
    <citation type="submission" date="2022-08" db="UniProtKB">
        <authorList>
            <consortium name="EnsemblMetazoa"/>
        </authorList>
    </citation>
    <scope>IDENTIFICATION</scope>
    <source>
        <strain evidence="5">05x7-T-G4-1.051#20</strain>
    </source>
</reference>
<evidence type="ECO:0000313" key="6">
    <source>
        <dbReference type="Proteomes" id="UP000005408"/>
    </source>
</evidence>
<keyword evidence="2" id="KW-1015">Disulfide bond</keyword>
<dbReference type="GO" id="GO:0045332">
    <property type="term" value="P:phospholipid translocation"/>
    <property type="evidence" value="ECO:0007669"/>
    <property type="project" value="TreeGrafter"/>
</dbReference>
<dbReference type="GO" id="GO:0005758">
    <property type="term" value="C:mitochondrial intermembrane space"/>
    <property type="evidence" value="ECO:0007669"/>
    <property type="project" value="TreeGrafter"/>
</dbReference>
<name>K1QAU6_MAGGI</name>
<dbReference type="EnsemblMetazoa" id="G21733.1">
    <property type="protein sequence ID" value="G21733.1:cds"/>
    <property type="gene ID" value="G21733"/>
</dbReference>
<dbReference type="AlphaFoldDB" id="K1QAU6"/>
<reference evidence="4" key="1">
    <citation type="journal article" date="2012" name="Nature">
        <title>The oyster genome reveals stress adaptation and complexity of shell formation.</title>
        <authorList>
            <person name="Zhang G."/>
            <person name="Fang X."/>
            <person name="Guo X."/>
            <person name="Li L."/>
            <person name="Luo R."/>
            <person name="Xu F."/>
            <person name="Yang P."/>
            <person name="Zhang L."/>
            <person name="Wang X."/>
            <person name="Qi H."/>
            <person name="Xiong Z."/>
            <person name="Que H."/>
            <person name="Xie Y."/>
            <person name="Holland P.W."/>
            <person name="Paps J."/>
            <person name="Zhu Y."/>
            <person name="Wu F."/>
            <person name="Chen Y."/>
            <person name="Wang J."/>
            <person name="Peng C."/>
            <person name="Meng J."/>
            <person name="Yang L."/>
            <person name="Liu J."/>
            <person name="Wen B."/>
            <person name="Zhang N."/>
            <person name="Huang Z."/>
            <person name="Zhu Q."/>
            <person name="Feng Y."/>
            <person name="Mount A."/>
            <person name="Hedgecock D."/>
            <person name="Xu Z."/>
            <person name="Liu Y."/>
            <person name="Domazet-Loso T."/>
            <person name="Du Y."/>
            <person name="Sun X."/>
            <person name="Zhang S."/>
            <person name="Liu B."/>
            <person name="Cheng P."/>
            <person name="Jiang X."/>
            <person name="Li J."/>
            <person name="Fan D."/>
            <person name="Wang W."/>
            <person name="Fu W."/>
            <person name="Wang T."/>
            <person name="Wang B."/>
            <person name="Zhang J."/>
            <person name="Peng Z."/>
            <person name="Li Y."/>
            <person name="Li N."/>
            <person name="Wang J."/>
            <person name="Chen M."/>
            <person name="He Y."/>
            <person name="Tan F."/>
            <person name="Song X."/>
            <person name="Zheng Q."/>
            <person name="Huang R."/>
            <person name="Yang H."/>
            <person name="Du X."/>
            <person name="Chen L."/>
            <person name="Yang M."/>
            <person name="Gaffney P.M."/>
            <person name="Wang S."/>
            <person name="Luo L."/>
            <person name="She Z."/>
            <person name="Ming Y."/>
            <person name="Huang W."/>
            <person name="Zhang S."/>
            <person name="Huang B."/>
            <person name="Zhang Y."/>
            <person name="Qu T."/>
            <person name="Ni P."/>
            <person name="Miao G."/>
            <person name="Wang J."/>
            <person name="Wang Q."/>
            <person name="Steinberg C.E."/>
            <person name="Wang H."/>
            <person name="Li N."/>
            <person name="Qian L."/>
            <person name="Zhang G."/>
            <person name="Li Y."/>
            <person name="Yang H."/>
            <person name="Liu X."/>
            <person name="Wang J."/>
            <person name="Yin Y."/>
            <person name="Wang J."/>
        </authorList>
    </citation>
    <scope>NUCLEOTIDE SEQUENCE [LARGE SCALE GENOMIC DNA]</scope>
    <source>
        <strain evidence="4">05x7-T-G4-1.051#20</strain>
    </source>
</reference>
<dbReference type="InterPro" id="IPR007918">
    <property type="entry name" value="MDM35_apoptosis"/>
</dbReference>
<accession>K1QAU6</accession>
<dbReference type="GO" id="GO:1990050">
    <property type="term" value="F:phosphatidic acid transfer activity"/>
    <property type="evidence" value="ECO:0007669"/>
    <property type="project" value="TreeGrafter"/>
</dbReference>
<comment type="catalytic activity">
    <reaction evidence="3">
        <text>a 1,2-diacyl-sn-glycero-3-phosphate(in) = a 1,2-diacyl-sn-glycero-3-phosphate(out)</text>
        <dbReference type="Rhea" id="RHEA:36435"/>
        <dbReference type="ChEBI" id="CHEBI:58608"/>
    </reaction>
</comment>
<dbReference type="PROSITE" id="PS51808">
    <property type="entry name" value="CHCH"/>
    <property type="match status" value="1"/>
</dbReference>
<evidence type="ECO:0000256" key="1">
    <source>
        <dbReference type="ARBA" id="ARBA00006196"/>
    </source>
</evidence>
<gene>
    <name evidence="4" type="ORF">CGI_10010220</name>
</gene>
<dbReference type="GO" id="GO:0005829">
    <property type="term" value="C:cytosol"/>
    <property type="evidence" value="ECO:0007669"/>
    <property type="project" value="TreeGrafter"/>
</dbReference>
<evidence type="ECO:0000256" key="3">
    <source>
        <dbReference type="ARBA" id="ARBA00023706"/>
    </source>
</evidence>
<dbReference type="FunCoup" id="K1QAU6">
    <property type="interactions" value="833"/>
</dbReference>
<dbReference type="PANTHER" id="PTHR46403:SF1">
    <property type="entry name" value="TP53-REGULATED INHIBITOR OF APOPTOSIS 1"/>
    <property type="match status" value="1"/>
</dbReference>
<sequence length="76" mass="8905">MNSISPECQELKEKYDACFNKWFSEKFLKGNTKDECSGLFEVYQECVKKAVKDHKIDLWELEKPVLGTDKEKKDPS</sequence>
<evidence type="ECO:0000256" key="2">
    <source>
        <dbReference type="ARBA" id="ARBA00023157"/>
    </source>
</evidence>
<protein>
    <submittedName>
        <fullName evidence="4 5">TP53-regulated inhibitor of apoptosis 1</fullName>
    </submittedName>
</protein>
<evidence type="ECO:0000313" key="4">
    <source>
        <dbReference type="EMBL" id="EKC25955.1"/>
    </source>
</evidence>
<organism evidence="4">
    <name type="scientific">Magallana gigas</name>
    <name type="common">Pacific oyster</name>
    <name type="synonym">Crassostrea gigas</name>
    <dbReference type="NCBI Taxonomy" id="29159"/>
    <lineage>
        <taxon>Eukaryota</taxon>
        <taxon>Metazoa</taxon>
        <taxon>Spiralia</taxon>
        <taxon>Lophotrochozoa</taxon>
        <taxon>Mollusca</taxon>
        <taxon>Bivalvia</taxon>
        <taxon>Autobranchia</taxon>
        <taxon>Pteriomorphia</taxon>
        <taxon>Ostreida</taxon>
        <taxon>Ostreoidea</taxon>
        <taxon>Ostreidae</taxon>
        <taxon>Magallana</taxon>
    </lineage>
</organism>
<evidence type="ECO:0000313" key="5">
    <source>
        <dbReference type="EnsemblMetazoa" id="G21733.1:cds"/>
    </source>
</evidence>
<dbReference type="Pfam" id="PF05254">
    <property type="entry name" value="UPF0203"/>
    <property type="match status" value="1"/>
</dbReference>
<dbReference type="EnsemblMetazoa" id="G21733.2">
    <property type="protein sequence ID" value="G21733.2:cds"/>
    <property type="gene ID" value="G21733"/>
</dbReference>
<comment type="similarity">
    <text evidence="1">Belongs to the TRIAP1/MDM35 family.</text>
</comment>
<dbReference type="HOGENOM" id="CLU_101473_4_0_1"/>
<keyword evidence="6" id="KW-1185">Reference proteome</keyword>
<dbReference type="PANTHER" id="PTHR46403">
    <property type="entry name" value="TP53-REGULATED INHIBITOR OF APOPTOSIS 1"/>
    <property type="match status" value="1"/>
</dbReference>